<proteinExistence type="predicted"/>
<feature type="compositionally biased region" description="Low complexity" evidence="1">
    <location>
        <begin position="690"/>
        <end position="701"/>
    </location>
</feature>
<reference evidence="3 4" key="1">
    <citation type="submission" date="2016-10" db="EMBL/GenBank/DDBJ databases">
        <authorList>
            <person name="de Groot N.N."/>
        </authorList>
    </citation>
    <scope>NUCLEOTIDE SEQUENCE [LARGE SCALE GENOMIC DNA]</scope>
    <source>
        <strain evidence="3 4">DSM 22788</strain>
    </source>
</reference>
<dbReference type="InterPro" id="IPR038732">
    <property type="entry name" value="HpyO/CreE_NAD-binding"/>
</dbReference>
<name>A0A1H0Y3C5_9MICO</name>
<dbReference type="OrthoDB" id="3653265at2"/>
<dbReference type="SUPFAM" id="SSF51905">
    <property type="entry name" value="FAD/NAD(P)-binding domain"/>
    <property type="match status" value="1"/>
</dbReference>
<dbReference type="AlphaFoldDB" id="A0A1H0Y3C5"/>
<feature type="compositionally biased region" description="Basic residues" evidence="1">
    <location>
        <begin position="703"/>
        <end position="717"/>
    </location>
</feature>
<feature type="compositionally biased region" description="Basic and acidic residues" evidence="1">
    <location>
        <begin position="176"/>
        <end position="187"/>
    </location>
</feature>
<protein>
    <submittedName>
        <fullName evidence="3">FAD-NAD(P)-binding</fullName>
    </submittedName>
</protein>
<dbReference type="EMBL" id="FNKB01000001">
    <property type="protein sequence ID" value="SDQ09595.1"/>
    <property type="molecule type" value="Genomic_DNA"/>
</dbReference>
<dbReference type="RefSeq" id="WP_074689878.1">
    <property type="nucleotide sequence ID" value="NZ_FNKB01000001.1"/>
</dbReference>
<dbReference type="Proteomes" id="UP000182690">
    <property type="component" value="Unassembled WGS sequence"/>
</dbReference>
<evidence type="ECO:0000313" key="3">
    <source>
        <dbReference type="EMBL" id="SDQ09595.1"/>
    </source>
</evidence>
<dbReference type="Pfam" id="PF13454">
    <property type="entry name" value="NAD_binding_9"/>
    <property type="match status" value="1"/>
</dbReference>
<evidence type="ECO:0000259" key="2">
    <source>
        <dbReference type="Pfam" id="PF13454"/>
    </source>
</evidence>
<organism evidence="3 4">
    <name type="scientific">Leucobacter chromiiresistens</name>
    <dbReference type="NCBI Taxonomy" id="1079994"/>
    <lineage>
        <taxon>Bacteria</taxon>
        <taxon>Bacillati</taxon>
        <taxon>Actinomycetota</taxon>
        <taxon>Actinomycetes</taxon>
        <taxon>Micrococcales</taxon>
        <taxon>Microbacteriaceae</taxon>
        <taxon>Leucobacter</taxon>
    </lineage>
</organism>
<gene>
    <name evidence="3" type="ORF">SAMN04488565_0476</name>
</gene>
<dbReference type="STRING" id="1079994.SAMN04488565_0476"/>
<accession>A0A1H0Y3C5</accession>
<dbReference type="InterPro" id="IPR052189">
    <property type="entry name" value="L-asp_N-monooxygenase_NS-form"/>
</dbReference>
<feature type="region of interest" description="Disordered" evidence="1">
    <location>
        <begin position="690"/>
        <end position="745"/>
    </location>
</feature>
<dbReference type="InterPro" id="IPR036188">
    <property type="entry name" value="FAD/NAD-bd_sf"/>
</dbReference>
<sequence>MSPSQRSDAAAVSVVCIGAGPAAIMMLERLAANHAHRDPEQRIDVRLVDPHRPGGGRIWRRDQSPLLKLNSMLEDVACFTDASSSIDGPVAPGPSLAEWVRAVRAGSIAAPDWADPALEKEIAEIGDRDFPTRRLNHAYLSWVFAETVRRASDRVAVEWVPDTAVAVEPAGPAPGLRDDAAERDGGAERGGGAKRGGGAERQIVRLASGGALAADIVILALGHNGTDPSDESVRLADFADEHGLEYVAPAFTADLDLDHLPAGSDAIVRGLGLAAIDLVVMLTGGRGGRFETRADGSLRYLPSGREPVLHLGSRRGVPYRSKVTSRVQGDPVGLAYLGASFREATAARTEPLDFVRDAWPLVAADLLTGYYRELFTGHPTRVSASWKRFEPRLRAVLARPGGFASPELAELVRAHVPDPDDRLDLAAFDRPLAFPPEGSEAGTVSASANAADAVQQRVLAHIAADLRLRSRPEHSATQALFMTGLYAFLALAEVPPERWNARSRTRDLPGRWFAYFSYLASGPPGHRLDELIALAEAGVVRFLGADVRVEADAERGVFTATGSAVVRGAGEGEPVAATAAVSARTLIDAWLPEARASRSDNPLLRQLVASGQLRELAVVDETGAEGTGLIEVGPGGRVPGSSLQFALGPFVAGLTGGAFTRPGIDALPFRVHDRVARAVLDAVTEVAAARTPASRPAAAPHPHLPHPPHPHPPHPHPPHPNPPHPAAGSLAERVARRTPVDTLRN</sequence>
<feature type="compositionally biased region" description="Basic and acidic residues" evidence="1">
    <location>
        <begin position="733"/>
        <end position="745"/>
    </location>
</feature>
<dbReference type="eggNOG" id="COG4529">
    <property type="taxonomic scope" value="Bacteria"/>
</dbReference>
<feature type="domain" description="FAD-dependent urate hydroxylase HpyO/Asp monooxygenase CreE-like FAD/NAD(P)-binding" evidence="2">
    <location>
        <begin position="16"/>
        <end position="171"/>
    </location>
</feature>
<evidence type="ECO:0000313" key="4">
    <source>
        <dbReference type="Proteomes" id="UP000182690"/>
    </source>
</evidence>
<feature type="region of interest" description="Disordered" evidence="1">
    <location>
        <begin position="168"/>
        <end position="197"/>
    </location>
</feature>
<dbReference type="PANTHER" id="PTHR40254:SF1">
    <property type="entry name" value="BLR0577 PROTEIN"/>
    <property type="match status" value="1"/>
</dbReference>
<evidence type="ECO:0000256" key="1">
    <source>
        <dbReference type="SAM" id="MobiDB-lite"/>
    </source>
</evidence>
<dbReference type="PANTHER" id="PTHR40254">
    <property type="entry name" value="BLR0577 PROTEIN"/>
    <property type="match status" value="1"/>
</dbReference>